<protein>
    <submittedName>
        <fullName evidence="1">Uncharacterized protein</fullName>
    </submittedName>
</protein>
<dbReference type="Proteomes" id="UP000325576">
    <property type="component" value="Unassembled WGS sequence"/>
</dbReference>
<comment type="caution">
    <text evidence="1">The sequence shown here is derived from an EMBL/GenBank/DDBJ whole genome shotgun (WGS) entry which is preliminary data.</text>
</comment>
<evidence type="ECO:0000313" key="2">
    <source>
        <dbReference type="Proteomes" id="UP000325576"/>
    </source>
</evidence>
<evidence type="ECO:0000313" key="1">
    <source>
        <dbReference type="EMBL" id="KAB2584841.1"/>
    </source>
</evidence>
<reference evidence="1 2" key="1">
    <citation type="journal article" date="2017" name="Poromechanics V (2013)">
        <title>Genomic Characterization of the Arsenic-Tolerant Actinobacterium, &lt;i&gt;Rhodococcus erythropolis&lt;/i&gt; S43.</title>
        <authorList>
            <person name="Retamal-Morales G."/>
            <person name="Mehnert M."/>
            <person name="Schwabe R."/>
            <person name="Tischler D."/>
            <person name="Schloemann M."/>
            <person name="Levican G.J."/>
        </authorList>
    </citation>
    <scope>NUCLEOTIDE SEQUENCE [LARGE SCALE GENOMIC DNA]</scope>
    <source>
        <strain evidence="1 2">S43</strain>
    </source>
</reference>
<dbReference type="RefSeq" id="WP_151531398.1">
    <property type="nucleotide sequence ID" value="NZ_JBNQFS010000001.1"/>
</dbReference>
<name>A0A5N5E4W8_RHOER</name>
<dbReference type="AlphaFoldDB" id="A0A5N5E4W8"/>
<accession>A0A5N5E4W8</accession>
<proteinExistence type="predicted"/>
<sequence>MSTNAVQLPPPQTRARERENRQFAEELRRHPGRWAMYPWPTRYPHSTKHRLRTGMAAAFGPGFESEVRAGVVYVRYNPQQPAAALDLIA</sequence>
<gene>
    <name evidence="1" type="ORF">BS297_13565</name>
</gene>
<dbReference type="EMBL" id="MRBO01000398">
    <property type="protein sequence ID" value="KAB2584841.1"/>
    <property type="molecule type" value="Genomic_DNA"/>
</dbReference>
<organism evidence="1 2">
    <name type="scientific">Rhodococcus erythropolis</name>
    <name type="common">Arthrobacter picolinophilus</name>
    <dbReference type="NCBI Taxonomy" id="1833"/>
    <lineage>
        <taxon>Bacteria</taxon>
        <taxon>Bacillati</taxon>
        <taxon>Actinomycetota</taxon>
        <taxon>Actinomycetes</taxon>
        <taxon>Mycobacteriales</taxon>
        <taxon>Nocardiaceae</taxon>
        <taxon>Rhodococcus</taxon>
        <taxon>Rhodococcus erythropolis group</taxon>
    </lineage>
</organism>